<dbReference type="InterPro" id="IPR043502">
    <property type="entry name" value="DNA/RNA_pol_sf"/>
</dbReference>
<name>A0A2U1NT15_ARTAN</name>
<dbReference type="Proteomes" id="UP000245207">
    <property type="component" value="Unassembled WGS sequence"/>
</dbReference>
<feature type="compositionally biased region" description="Polar residues" evidence="7">
    <location>
        <begin position="236"/>
        <end position="252"/>
    </location>
</feature>
<keyword evidence="1" id="KW-0808">Transferase</keyword>
<feature type="region of interest" description="Disordered" evidence="7">
    <location>
        <begin position="199"/>
        <end position="265"/>
    </location>
</feature>
<feature type="compositionally biased region" description="Basic and acidic residues" evidence="7">
    <location>
        <begin position="199"/>
        <end position="210"/>
    </location>
</feature>
<evidence type="ECO:0000256" key="1">
    <source>
        <dbReference type="ARBA" id="ARBA00022679"/>
    </source>
</evidence>
<dbReference type="InterPro" id="IPR036691">
    <property type="entry name" value="Endo/exonu/phosph_ase_sf"/>
</dbReference>
<accession>A0A2U1NT15</accession>
<evidence type="ECO:0000256" key="7">
    <source>
        <dbReference type="SAM" id="MobiDB-lite"/>
    </source>
</evidence>
<dbReference type="SUPFAM" id="SSF56219">
    <property type="entry name" value="DNase I-like"/>
    <property type="match status" value="1"/>
</dbReference>
<dbReference type="PANTHER" id="PTHR48475:SF1">
    <property type="entry name" value="RNASE H TYPE-1 DOMAIN-CONTAINING PROTEIN"/>
    <property type="match status" value="1"/>
</dbReference>
<dbReference type="Pfam" id="PF17917">
    <property type="entry name" value="RT_RNaseH"/>
    <property type="match status" value="1"/>
</dbReference>
<keyword evidence="6 9" id="KW-0695">RNA-directed DNA polymerase</keyword>
<proteinExistence type="predicted"/>
<sequence length="953" mass="107835">MQDSTIVNEVNDSDLLKASTPTVSNNVVAEALNTDNASVDNTSVVEALNTESSIENSSSDKNVNVNENASDMDGNTAKNNAKMCQFGTGKTDFARILVELDAKKMIKDSIRIEYTNKDASIKGTKDVKVVYDWKPEICSYCSVFGHCDENMIKDSIRIEYTNKDASIKGTKDVKRLKSEEEIKASMEAEKVAKQVTEEKQQQWQQQEKKFGYGNNYNRQEYRKKKVPNNMDKNADNKNQNIGKESNSEQGNKSGKGKEKIDVHGNVKKESKIVQGNNGNRYDALIDIGDEDGPGIEIQNNGNKEQVGTSGNKEDVYECGNGIAQTVAANVVNGMRKNSGVCLETHVKPHKLQKFCEKAFGNWSWVSNVGQSMNGCRIVVSWDSELVDLMVLNSTRQTMLCVIETKPSKIKLFCSFVYAANTGRERKETWKELCMAKNITNGWPWIMMGDFNVTLKTMEHSAGGSIMTNDMQDFVDCVNEVEMEDLCGTGVYYTWIKSPQKPQNSILKKLDRAMVNGNFVQQFPNAGAVFLPYLVSDHSPVVVNFPQSLVRKFKPFRFANYIGDKKEFLPVVANEWGTVIKGCRIEELKKAQSELDANPHRSDLNQYVANALKEYNEAIIDEENILFQKAKKSHQVTPTRSAAIKKEVDKLTAAGILRRANNPRWVTNPIAAQRRSGEWIIQVNFEDINKACHQESYLSAEEQQTLPGVQAQTRRTQGRTQNLKEKLETLKAFLSKGVHRSPSLHKICNEVISNMSYQWNKEAETSFQRWKGCMETVPLVMPPTRGEALFLHIAASSDEIGAMLFAEQRRIQIPIYFVSRTLPDVEQSYATSEKLILALIHATRRLRRYFKDHPIRVLTDKPFERTFLKPDGTRRLVKWAKELEEYDIKYGENDPFEGQSNELAETCKSSTYSNKKVLQVERKEKQNIGSLKMCLVQKKEECLEFGAEQQASTK</sequence>
<dbReference type="GO" id="GO:0004519">
    <property type="term" value="F:endonuclease activity"/>
    <property type="evidence" value="ECO:0007669"/>
    <property type="project" value="UniProtKB-KW"/>
</dbReference>
<evidence type="ECO:0000313" key="10">
    <source>
        <dbReference type="Proteomes" id="UP000245207"/>
    </source>
</evidence>
<dbReference type="GO" id="GO:0003964">
    <property type="term" value="F:RNA-directed DNA polymerase activity"/>
    <property type="evidence" value="ECO:0007669"/>
    <property type="project" value="UniProtKB-KW"/>
</dbReference>
<evidence type="ECO:0000256" key="6">
    <source>
        <dbReference type="ARBA" id="ARBA00022918"/>
    </source>
</evidence>
<feature type="compositionally biased region" description="Polar residues" evidence="7">
    <location>
        <begin position="51"/>
        <end position="69"/>
    </location>
</feature>
<protein>
    <submittedName>
        <fullName evidence="9">RNA-directed DNA polymerase, eukaryota, Reverse transcriptase zinc-binding domain protein</fullName>
    </submittedName>
</protein>
<evidence type="ECO:0000256" key="3">
    <source>
        <dbReference type="ARBA" id="ARBA00022722"/>
    </source>
</evidence>
<comment type="caution">
    <text evidence="9">The sequence shown here is derived from an EMBL/GenBank/DDBJ whole genome shotgun (WGS) entry which is preliminary data.</text>
</comment>
<evidence type="ECO:0000259" key="8">
    <source>
        <dbReference type="Pfam" id="PF17917"/>
    </source>
</evidence>
<feature type="domain" description="Reverse transcriptase RNase H-like" evidence="8">
    <location>
        <begin position="788"/>
        <end position="885"/>
    </location>
</feature>
<evidence type="ECO:0000256" key="5">
    <source>
        <dbReference type="ARBA" id="ARBA00022801"/>
    </source>
</evidence>
<dbReference type="InterPro" id="IPR041373">
    <property type="entry name" value="RT_RNaseH"/>
</dbReference>
<feature type="region of interest" description="Disordered" evidence="7">
    <location>
        <begin position="51"/>
        <end position="74"/>
    </location>
</feature>
<evidence type="ECO:0000313" key="9">
    <source>
        <dbReference type="EMBL" id="PWA76607.1"/>
    </source>
</evidence>
<dbReference type="Gene3D" id="3.10.10.10">
    <property type="entry name" value="HIV Type 1 Reverse Transcriptase, subunit A, domain 1"/>
    <property type="match status" value="1"/>
</dbReference>
<evidence type="ECO:0000256" key="4">
    <source>
        <dbReference type="ARBA" id="ARBA00022759"/>
    </source>
</evidence>
<dbReference type="SUPFAM" id="SSF56672">
    <property type="entry name" value="DNA/RNA polymerases"/>
    <property type="match status" value="1"/>
</dbReference>
<dbReference type="AlphaFoldDB" id="A0A2U1NT15"/>
<evidence type="ECO:0000256" key="2">
    <source>
        <dbReference type="ARBA" id="ARBA00022695"/>
    </source>
</evidence>
<dbReference type="STRING" id="35608.A0A2U1NT15"/>
<dbReference type="EMBL" id="PKPP01002246">
    <property type="protein sequence ID" value="PWA76607.1"/>
    <property type="molecule type" value="Genomic_DNA"/>
</dbReference>
<dbReference type="OrthoDB" id="673934at2759"/>
<organism evidence="9 10">
    <name type="scientific">Artemisia annua</name>
    <name type="common">Sweet wormwood</name>
    <dbReference type="NCBI Taxonomy" id="35608"/>
    <lineage>
        <taxon>Eukaryota</taxon>
        <taxon>Viridiplantae</taxon>
        <taxon>Streptophyta</taxon>
        <taxon>Embryophyta</taxon>
        <taxon>Tracheophyta</taxon>
        <taxon>Spermatophyta</taxon>
        <taxon>Magnoliopsida</taxon>
        <taxon>eudicotyledons</taxon>
        <taxon>Gunneridae</taxon>
        <taxon>Pentapetalae</taxon>
        <taxon>asterids</taxon>
        <taxon>campanulids</taxon>
        <taxon>Asterales</taxon>
        <taxon>Asteraceae</taxon>
        <taxon>Asteroideae</taxon>
        <taxon>Anthemideae</taxon>
        <taxon>Artemisiinae</taxon>
        <taxon>Artemisia</taxon>
    </lineage>
</organism>
<keyword evidence="10" id="KW-1185">Reference proteome</keyword>
<keyword evidence="4" id="KW-0255">Endonuclease</keyword>
<keyword evidence="2" id="KW-0548">Nucleotidyltransferase</keyword>
<dbReference type="GO" id="GO:0016787">
    <property type="term" value="F:hydrolase activity"/>
    <property type="evidence" value="ECO:0007669"/>
    <property type="project" value="UniProtKB-KW"/>
</dbReference>
<gene>
    <name evidence="9" type="ORF">CTI12_AA230920</name>
</gene>
<reference evidence="9 10" key="1">
    <citation type="journal article" date="2018" name="Mol. Plant">
        <title>The genome of Artemisia annua provides insight into the evolution of Asteraceae family and artemisinin biosynthesis.</title>
        <authorList>
            <person name="Shen Q."/>
            <person name="Zhang L."/>
            <person name="Liao Z."/>
            <person name="Wang S."/>
            <person name="Yan T."/>
            <person name="Shi P."/>
            <person name="Liu M."/>
            <person name="Fu X."/>
            <person name="Pan Q."/>
            <person name="Wang Y."/>
            <person name="Lv Z."/>
            <person name="Lu X."/>
            <person name="Zhang F."/>
            <person name="Jiang W."/>
            <person name="Ma Y."/>
            <person name="Chen M."/>
            <person name="Hao X."/>
            <person name="Li L."/>
            <person name="Tang Y."/>
            <person name="Lv G."/>
            <person name="Zhou Y."/>
            <person name="Sun X."/>
            <person name="Brodelius P.E."/>
            <person name="Rose J.K.C."/>
            <person name="Tang K."/>
        </authorList>
    </citation>
    <scope>NUCLEOTIDE SEQUENCE [LARGE SCALE GENOMIC DNA]</scope>
    <source>
        <strain evidence="10">cv. Huhao1</strain>
        <tissue evidence="9">Leaf</tissue>
    </source>
</reference>
<feature type="compositionally biased region" description="Basic and acidic residues" evidence="7">
    <location>
        <begin position="255"/>
        <end position="265"/>
    </location>
</feature>
<keyword evidence="5" id="KW-0378">Hydrolase</keyword>
<dbReference type="Gene3D" id="3.60.10.10">
    <property type="entry name" value="Endonuclease/exonuclease/phosphatase"/>
    <property type="match status" value="1"/>
</dbReference>
<dbReference type="PANTHER" id="PTHR48475">
    <property type="entry name" value="RIBONUCLEASE H"/>
    <property type="match status" value="1"/>
</dbReference>
<keyword evidence="3" id="KW-0540">Nuclease</keyword>